<sequence length="1069" mass="117206">MTRETLLAELETLTHGARLRRLYNLGRESVTNPETQALLETLSQGETVYERTLALSACWGSGDARLAERARTDRSRAVRRLALDVLVRFGSDEAVLAAVQALPQRKVRLRYLQVLAKAKRTEVIERILTEWQAAGDSEIARFLAYTSPAFVENLLPTLAERLTPVESARLAARHPELLTRTLLSRIAATPGRDYLLLGLCRAALTPLAHCRPELALALVTALRATFPLGTIGLPKALIHRCPQDIVALALATDEPLSFSFVAIADSLESAQLVALVQKHPHTLPLWCGLGALAPEKRRALYAACGLGWRGAGGELPLALVQTLPDASLRHAEARRCWGLSSLATVPEQRIPYAGVLPWDEAQTLLEPFLNNPDATLRGLALTALCGAAGYDEEALPALLTLFSARAFEQDPVRQAMLAGLAKIPLGRWQAGHLEALAQILAQARSASDLSLASATHAVALVTKLLARFPEWAAPELAIWVRTRGHLDLAPLVESLSAKELATLEPHLLPVLRSWKTRESEHYLVRASVGLSTRLRQLPGTVALLEELLHDSVNGYTAAHLLTLLGQTVRERFRVLVPALLERDKSWITQRSVWEFLHRQRQDLLTDEFLGRRAFSGRFSTGKTRFVLPVRSHFGRWTPRQQGLFAQTLAEVLVDSERPNPEAFQAVKQYAALVDVALAPLVELAQEKAQNLALRDTALRALALLDSSQGTAELVAALDDSRARVAIYALRSVVLELPLTRSLALLRETPRRKITVAKEVIRLLGDLSQSAGLADLLTWAAEPNLHRDLRVALVRALWAHREHEATWLVLRQALESGDAALATIALRAPNDGLSASALRRQLELLVLGLRHPDPLVRLQALGIAQGMPNLDGLLTEPILERLNSSLFGEYTVAAFALIRVVGTEHPEAAAIAIRQTLPQRRVLPHVVESLCSVLRSEHPRYQAAGRAALEALRTDPLTGKFQTMLALTALEGEELVAWLERNVPEGENLAWSIAQFEVPPRQPGRAELRALLSVHPHPTLRRLGLAALIGETRGSAGWTDEARAALARFCQDEHSLVAAAAQFTFPPETG</sequence>
<dbReference type="AlphaFoldDB" id="A0A7W9SUZ0"/>
<dbReference type="Proteomes" id="UP000520814">
    <property type="component" value="Unassembled WGS sequence"/>
</dbReference>
<gene>
    <name evidence="1" type="ORF">HNQ39_004661</name>
</gene>
<protein>
    <recommendedName>
        <fullName evidence="3">HEAT repeat protein</fullName>
    </recommendedName>
</protein>
<keyword evidence="2" id="KW-1185">Reference proteome</keyword>
<evidence type="ECO:0000313" key="2">
    <source>
        <dbReference type="Proteomes" id="UP000520814"/>
    </source>
</evidence>
<proteinExistence type="predicted"/>
<name>A0A7W9SUZ0_ARMRO</name>
<dbReference type="SUPFAM" id="SSF48371">
    <property type="entry name" value="ARM repeat"/>
    <property type="match status" value="1"/>
</dbReference>
<organism evidence="1 2">
    <name type="scientific">Armatimonas rosea</name>
    <dbReference type="NCBI Taxonomy" id="685828"/>
    <lineage>
        <taxon>Bacteria</taxon>
        <taxon>Bacillati</taxon>
        <taxon>Armatimonadota</taxon>
        <taxon>Armatimonadia</taxon>
        <taxon>Armatimonadales</taxon>
        <taxon>Armatimonadaceae</taxon>
        <taxon>Armatimonas</taxon>
    </lineage>
</organism>
<accession>A0A7W9SUZ0</accession>
<evidence type="ECO:0000313" key="1">
    <source>
        <dbReference type="EMBL" id="MBB6052840.1"/>
    </source>
</evidence>
<evidence type="ECO:0008006" key="3">
    <source>
        <dbReference type="Google" id="ProtNLM"/>
    </source>
</evidence>
<dbReference type="InterPro" id="IPR016024">
    <property type="entry name" value="ARM-type_fold"/>
</dbReference>
<reference evidence="1 2" key="1">
    <citation type="submission" date="2020-08" db="EMBL/GenBank/DDBJ databases">
        <title>Genomic Encyclopedia of Type Strains, Phase IV (KMG-IV): sequencing the most valuable type-strain genomes for metagenomic binning, comparative biology and taxonomic classification.</title>
        <authorList>
            <person name="Goeker M."/>
        </authorList>
    </citation>
    <scope>NUCLEOTIDE SEQUENCE [LARGE SCALE GENOMIC DNA]</scope>
    <source>
        <strain evidence="1 2">DSM 23562</strain>
    </source>
</reference>
<dbReference type="EMBL" id="JACHGW010000004">
    <property type="protein sequence ID" value="MBB6052840.1"/>
    <property type="molecule type" value="Genomic_DNA"/>
</dbReference>
<dbReference type="RefSeq" id="WP_184202517.1">
    <property type="nucleotide sequence ID" value="NZ_JACHGW010000004.1"/>
</dbReference>
<comment type="caution">
    <text evidence="1">The sequence shown here is derived from an EMBL/GenBank/DDBJ whole genome shotgun (WGS) entry which is preliminary data.</text>
</comment>